<comment type="caution">
    <text evidence="7">The sequence shown here is derived from an EMBL/GenBank/DDBJ whole genome shotgun (WGS) entry which is preliminary data.</text>
</comment>
<keyword evidence="2 5" id="KW-0812">Transmembrane</keyword>
<dbReference type="UniPathway" id="UPA00895"/>
<name>A0A562S936_9BACT</name>
<organism evidence="7 8">
    <name type="scientific">Lacibacter cauensis</name>
    <dbReference type="NCBI Taxonomy" id="510947"/>
    <lineage>
        <taxon>Bacteria</taxon>
        <taxon>Pseudomonadati</taxon>
        <taxon>Bacteroidota</taxon>
        <taxon>Chitinophagia</taxon>
        <taxon>Chitinophagales</taxon>
        <taxon>Chitinophagaceae</taxon>
        <taxon>Lacibacter</taxon>
    </lineage>
</organism>
<evidence type="ECO:0000313" key="7">
    <source>
        <dbReference type="EMBL" id="TWI77931.1"/>
    </source>
</evidence>
<evidence type="ECO:0000256" key="2">
    <source>
        <dbReference type="ARBA" id="ARBA00022692"/>
    </source>
</evidence>
<dbReference type="Proteomes" id="UP000316167">
    <property type="component" value="Unassembled WGS sequence"/>
</dbReference>
<evidence type="ECO:0000256" key="3">
    <source>
        <dbReference type="ARBA" id="ARBA00022989"/>
    </source>
</evidence>
<dbReference type="EMBL" id="VLLE01000008">
    <property type="protein sequence ID" value="TWI77931.1"/>
    <property type="molecule type" value="Genomic_DNA"/>
</dbReference>
<dbReference type="GO" id="GO:0016020">
    <property type="term" value="C:membrane"/>
    <property type="evidence" value="ECO:0007669"/>
    <property type="project" value="UniProtKB-SubCell"/>
</dbReference>
<accession>A0A562S936</accession>
<feature type="transmembrane region" description="Helical" evidence="5">
    <location>
        <begin position="117"/>
        <end position="135"/>
    </location>
</feature>
<reference evidence="7 8" key="1">
    <citation type="journal article" date="2015" name="Stand. Genomic Sci.">
        <title>Genomic Encyclopedia of Bacterial and Archaeal Type Strains, Phase III: the genomes of soil and plant-associated and newly described type strains.</title>
        <authorList>
            <person name="Whitman W.B."/>
            <person name="Woyke T."/>
            <person name="Klenk H.P."/>
            <person name="Zhou Y."/>
            <person name="Lilburn T.G."/>
            <person name="Beck B.J."/>
            <person name="De Vos P."/>
            <person name="Vandamme P."/>
            <person name="Eisen J.A."/>
            <person name="Garrity G."/>
            <person name="Hugenholtz P."/>
            <person name="Kyrpides N.C."/>
        </authorList>
    </citation>
    <scope>NUCLEOTIDE SEQUENCE [LARGE SCALE GENOMIC DNA]</scope>
    <source>
        <strain evidence="7 8">CGMCC 1.7271</strain>
    </source>
</reference>
<keyword evidence="8" id="KW-1185">Reference proteome</keyword>
<dbReference type="OrthoDB" id="680026at2"/>
<evidence type="ECO:0000256" key="5">
    <source>
        <dbReference type="SAM" id="Phobius"/>
    </source>
</evidence>
<keyword evidence="4 5" id="KW-0472">Membrane</keyword>
<evidence type="ECO:0000256" key="1">
    <source>
        <dbReference type="ARBA" id="ARBA00004141"/>
    </source>
</evidence>
<feature type="transmembrane region" description="Helical" evidence="5">
    <location>
        <begin position="47"/>
        <end position="69"/>
    </location>
</feature>
<feature type="domain" description="Methylamine utilisation protein MauE" evidence="6">
    <location>
        <begin position="11"/>
        <end position="133"/>
    </location>
</feature>
<keyword evidence="3 5" id="KW-1133">Transmembrane helix</keyword>
<evidence type="ECO:0000313" key="8">
    <source>
        <dbReference type="Proteomes" id="UP000316167"/>
    </source>
</evidence>
<sequence>MKKSTGRTLYVEFVIALFIFLFVYTGINKLYTIQEFRAVLSKSPLLSFTASYLSLILPVFELLVSLLLLLPHTRTLGLFLSTMLMALFTAYIGYMILFTPKLPCSCGGILKDLNWSQHLLLNFALLLMSIPAWLLSKKDKRFIAINRNSRIPV</sequence>
<feature type="transmembrane region" description="Helical" evidence="5">
    <location>
        <begin position="9"/>
        <end position="27"/>
    </location>
</feature>
<dbReference type="GO" id="GO:0030416">
    <property type="term" value="P:methylamine metabolic process"/>
    <property type="evidence" value="ECO:0007669"/>
    <property type="project" value="InterPro"/>
</dbReference>
<evidence type="ECO:0000256" key="4">
    <source>
        <dbReference type="ARBA" id="ARBA00023136"/>
    </source>
</evidence>
<dbReference type="InterPro" id="IPR009908">
    <property type="entry name" value="Methylamine_util_MauE"/>
</dbReference>
<proteinExistence type="predicted"/>
<dbReference type="RefSeq" id="WP_144888629.1">
    <property type="nucleotide sequence ID" value="NZ_VLLE01000008.1"/>
</dbReference>
<feature type="transmembrane region" description="Helical" evidence="5">
    <location>
        <begin position="76"/>
        <end position="97"/>
    </location>
</feature>
<protein>
    <submittedName>
        <fullName evidence="7">Methylamine utilization protein MauE</fullName>
    </submittedName>
</protein>
<comment type="subcellular location">
    <subcellularLocation>
        <location evidence="1">Membrane</location>
        <topology evidence="1">Multi-pass membrane protein</topology>
    </subcellularLocation>
</comment>
<dbReference type="Pfam" id="PF07291">
    <property type="entry name" value="MauE"/>
    <property type="match status" value="1"/>
</dbReference>
<gene>
    <name evidence="7" type="ORF">IQ13_4172</name>
</gene>
<dbReference type="AlphaFoldDB" id="A0A562S936"/>
<evidence type="ECO:0000259" key="6">
    <source>
        <dbReference type="Pfam" id="PF07291"/>
    </source>
</evidence>